<dbReference type="PANTHER" id="PTHR24189:SF50">
    <property type="entry name" value="ANKYRIN REPEAT AND SOCS BOX PROTEIN 2"/>
    <property type="match status" value="1"/>
</dbReference>
<dbReference type="Pfam" id="PF00023">
    <property type="entry name" value="Ank"/>
    <property type="match status" value="1"/>
</dbReference>
<keyword evidence="7" id="KW-1185">Reference proteome</keyword>
<feature type="region of interest" description="Disordered" evidence="4">
    <location>
        <begin position="731"/>
        <end position="764"/>
    </location>
</feature>
<evidence type="ECO:0000313" key="7">
    <source>
        <dbReference type="Proteomes" id="UP000799753"/>
    </source>
</evidence>
<feature type="compositionally biased region" description="Low complexity" evidence="4">
    <location>
        <begin position="732"/>
        <end position="747"/>
    </location>
</feature>
<dbReference type="InterPro" id="IPR025676">
    <property type="entry name" value="Clr5_dom"/>
</dbReference>
<feature type="compositionally biased region" description="Basic and acidic residues" evidence="4">
    <location>
        <begin position="101"/>
        <end position="117"/>
    </location>
</feature>
<dbReference type="InterPro" id="IPR002110">
    <property type="entry name" value="Ankyrin_rpt"/>
</dbReference>
<feature type="region of interest" description="Disordered" evidence="4">
    <location>
        <begin position="55"/>
        <end position="117"/>
    </location>
</feature>
<dbReference type="EMBL" id="MU006814">
    <property type="protein sequence ID" value="KAF2634755.1"/>
    <property type="molecule type" value="Genomic_DNA"/>
</dbReference>
<feature type="domain" description="Clr5" evidence="5">
    <location>
        <begin position="1"/>
        <end position="54"/>
    </location>
</feature>
<evidence type="ECO:0000256" key="3">
    <source>
        <dbReference type="PROSITE-ProRule" id="PRU00023"/>
    </source>
</evidence>
<evidence type="ECO:0000256" key="1">
    <source>
        <dbReference type="ARBA" id="ARBA00022737"/>
    </source>
</evidence>
<evidence type="ECO:0000259" key="5">
    <source>
        <dbReference type="Pfam" id="PF14420"/>
    </source>
</evidence>
<keyword evidence="1" id="KW-0677">Repeat</keyword>
<proteinExistence type="predicted"/>
<feature type="repeat" description="ANK" evidence="3">
    <location>
        <begin position="303"/>
        <end position="335"/>
    </location>
</feature>
<dbReference type="AlphaFoldDB" id="A0A6A6RHZ0"/>
<sequence>MTKDWDTMQAEIKDLSFVQKKRLDEVRKIMESRHGFKASTRAYRMKLAEWGFTKGRAKAGKDAKGRSARKRDKRQQREGGEDDGEENSDSTMGTSPHRRKEASNEDAARDNMPRDPENLETMLLGRATIQSGANDTDMVDPNLNMFQGSTDLLPASPFVPDRNHPIDPWSQGGTAAAGPVVDMLAAVLEGDSQKLEEIIMKHPNHLNLPTGLPFEVPGGRFYNHPAMHECVLLQHPDQTILDIACALPSGPVIWVLLSHNAKGSKHPYGTDLAFHNAIKNGRLYTVQALLIPGRSNIHGEAETSWKPFLQAVYWNQADVVRLLIDRGANVNDASPWVDGRLKGALQHCLERRAKDYLNKPVREKCEKILKMLLNAGADIHFPAVDRLPTTFQTFIEPWQGDPDWISKLSPVEIECLEAFVRKGANLKATFKGFICGGPLSSTFQHQVLWHTTPDIARLLIDHAAPSPEGNGSGLLHEIVGSCPDAKRHPSDTLRDINVLLKRGADPNLSDSSGLTPLRRCIERCPAVDIVPRLQMLLDNGADPELKHANRLPPYVLAARNFEDPLRSQLMDFLVAKIRGRQSRVVYDETFTWTGHYFPIADTPTWTQVQCYNGQNEDFNANLEKMVPEDVRKVFQRAAFSVASINFLNMVTAKAKANFPLSMSRSEKDEIYQAVQQRQLAHLPEYRFGQEFVLGLIKPQMAPDLANYDPNTTRAHSNDYLLPHETPILSFDPTALSASTTPTTLTTTRDSDDHPRRLSTSSNESSSFIVSTTQLRWLRVGNRTRHADIKNSKSAVLVNTCKECANGVMLTTAELERHCVEHEHCRECLDRGCTRRFCVVGRRGLEGLSTSGNGGSEVGERAFTFSPAGGEG</sequence>
<dbReference type="InterPro" id="IPR036770">
    <property type="entry name" value="Ankyrin_rpt-contain_sf"/>
</dbReference>
<dbReference type="SUPFAM" id="SSF48403">
    <property type="entry name" value="Ankyrin repeat"/>
    <property type="match status" value="1"/>
</dbReference>
<dbReference type="PANTHER" id="PTHR24189">
    <property type="entry name" value="MYOTROPHIN"/>
    <property type="match status" value="1"/>
</dbReference>
<accession>A0A6A6RHZ0</accession>
<protein>
    <submittedName>
        <fullName evidence="6">Ankyrin</fullName>
    </submittedName>
</protein>
<evidence type="ECO:0000256" key="4">
    <source>
        <dbReference type="SAM" id="MobiDB-lite"/>
    </source>
</evidence>
<dbReference type="Gene3D" id="1.25.40.20">
    <property type="entry name" value="Ankyrin repeat-containing domain"/>
    <property type="match status" value="2"/>
</dbReference>
<dbReference type="OrthoDB" id="194358at2759"/>
<dbReference type="SMART" id="SM00248">
    <property type="entry name" value="ANK"/>
    <property type="match status" value="5"/>
</dbReference>
<organism evidence="6 7">
    <name type="scientific">Massarina eburnea CBS 473.64</name>
    <dbReference type="NCBI Taxonomy" id="1395130"/>
    <lineage>
        <taxon>Eukaryota</taxon>
        <taxon>Fungi</taxon>
        <taxon>Dikarya</taxon>
        <taxon>Ascomycota</taxon>
        <taxon>Pezizomycotina</taxon>
        <taxon>Dothideomycetes</taxon>
        <taxon>Pleosporomycetidae</taxon>
        <taxon>Pleosporales</taxon>
        <taxon>Massarineae</taxon>
        <taxon>Massarinaceae</taxon>
        <taxon>Massarina</taxon>
    </lineage>
</organism>
<name>A0A6A6RHZ0_9PLEO</name>
<dbReference type="PROSITE" id="PS50088">
    <property type="entry name" value="ANK_REPEAT"/>
    <property type="match status" value="1"/>
</dbReference>
<dbReference type="Pfam" id="PF14420">
    <property type="entry name" value="Clr5"/>
    <property type="match status" value="1"/>
</dbReference>
<dbReference type="InterPro" id="IPR050745">
    <property type="entry name" value="Multifunctional_regulatory"/>
</dbReference>
<dbReference type="Proteomes" id="UP000799753">
    <property type="component" value="Unassembled WGS sequence"/>
</dbReference>
<keyword evidence="2 3" id="KW-0040">ANK repeat</keyword>
<gene>
    <name evidence="6" type="ORF">P280DRAFT_438243</name>
</gene>
<reference evidence="6" key="1">
    <citation type="journal article" date="2020" name="Stud. Mycol.">
        <title>101 Dothideomycetes genomes: a test case for predicting lifestyles and emergence of pathogens.</title>
        <authorList>
            <person name="Haridas S."/>
            <person name="Albert R."/>
            <person name="Binder M."/>
            <person name="Bloem J."/>
            <person name="Labutti K."/>
            <person name="Salamov A."/>
            <person name="Andreopoulos B."/>
            <person name="Baker S."/>
            <person name="Barry K."/>
            <person name="Bills G."/>
            <person name="Bluhm B."/>
            <person name="Cannon C."/>
            <person name="Castanera R."/>
            <person name="Culley D."/>
            <person name="Daum C."/>
            <person name="Ezra D."/>
            <person name="Gonzalez J."/>
            <person name="Henrissat B."/>
            <person name="Kuo A."/>
            <person name="Liang C."/>
            <person name="Lipzen A."/>
            <person name="Lutzoni F."/>
            <person name="Magnuson J."/>
            <person name="Mondo S."/>
            <person name="Nolan M."/>
            <person name="Ohm R."/>
            <person name="Pangilinan J."/>
            <person name="Park H.-J."/>
            <person name="Ramirez L."/>
            <person name="Alfaro M."/>
            <person name="Sun H."/>
            <person name="Tritt A."/>
            <person name="Yoshinaga Y."/>
            <person name="Zwiers L.-H."/>
            <person name="Turgeon B."/>
            <person name="Goodwin S."/>
            <person name="Spatafora J."/>
            <person name="Crous P."/>
            <person name="Grigoriev I."/>
        </authorList>
    </citation>
    <scope>NUCLEOTIDE SEQUENCE</scope>
    <source>
        <strain evidence="6">CBS 473.64</strain>
    </source>
</reference>
<evidence type="ECO:0000313" key="6">
    <source>
        <dbReference type="EMBL" id="KAF2634755.1"/>
    </source>
</evidence>
<evidence type="ECO:0000256" key="2">
    <source>
        <dbReference type="ARBA" id="ARBA00023043"/>
    </source>
</evidence>